<evidence type="ECO:0008006" key="3">
    <source>
        <dbReference type="Google" id="ProtNLM"/>
    </source>
</evidence>
<proteinExistence type="predicted"/>
<protein>
    <recommendedName>
        <fullName evidence="3">HTH gntR-type domain-containing protein</fullName>
    </recommendedName>
</protein>
<evidence type="ECO:0000313" key="2">
    <source>
        <dbReference type="Proteomes" id="UP000582646"/>
    </source>
</evidence>
<dbReference type="InterPro" id="IPR036388">
    <property type="entry name" value="WH-like_DNA-bd_sf"/>
</dbReference>
<organism evidence="1 2">
    <name type="scientific">Tsukamurella spumae</name>
    <dbReference type="NCBI Taxonomy" id="44753"/>
    <lineage>
        <taxon>Bacteria</taxon>
        <taxon>Bacillati</taxon>
        <taxon>Actinomycetota</taxon>
        <taxon>Actinomycetes</taxon>
        <taxon>Mycobacteriales</taxon>
        <taxon>Tsukamurellaceae</taxon>
        <taxon>Tsukamurella</taxon>
    </lineage>
</organism>
<dbReference type="EMBL" id="JAAXOQ010000018">
    <property type="protein sequence ID" value="NKY19519.1"/>
    <property type="molecule type" value="Genomic_DNA"/>
</dbReference>
<sequence>MVVRKPEPGAAIDEVTDYLLALARSGQWKVGTRGPILDELNAEIFGADAGPRPGRAAYAPLIEAGMVEARKGAGGGHFLRPTEAVPQVNFSSKVDAVHAAARAAEASVGELTAAAGDLARQRLYVVELQDLRTPAANGKGGPATFGQSLHLSRLAAESFAVDYLTRLGEDEERARAAAALAGFAAADSSADWGIRIFGVALDGTVVDTSRRAAIAGTT</sequence>
<accession>A0A846X5D2</accession>
<dbReference type="Gene3D" id="1.10.10.10">
    <property type="entry name" value="Winged helix-like DNA-binding domain superfamily/Winged helix DNA-binding domain"/>
    <property type="match status" value="1"/>
</dbReference>
<keyword evidence="2" id="KW-1185">Reference proteome</keyword>
<comment type="caution">
    <text evidence="1">The sequence shown here is derived from an EMBL/GenBank/DDBJ whole genome shotgun (WGS) entry which is preliminary data.</text>
</comment>
<dbReference type="Proteomes" id="UP000582646">
    <property type="component" value="Unassembled WGS sequence"/>
</dbReference>
<dbReference type="RefSeq" id="WP_168546514.1">
    <property type="nucleotide sequence ID" value="NZ_BAAAKS010000054.1"/>
</dbReference>
<evidence type="ECO:0000313" key="1">
    <source>
        <dbReference type="EMBL" id="NKY19519.1"/>
    </source>
</evidence>
<gene>
    <name evidence="1" type="ORF">HF999_14220</name>
</gene>
<reference evidence="1 2" key="1">
    <citation type="submission" date="2020-04" db="EMBL/GenBank/DDBJ databases">
        <title>MicrobeNet Type strains.</title>
        <authorList>
            <person name="Nicholson A.C."/>
        </authorList>
    </citation>
    <scope>NUCLEOTIDE SEQUENCE [LARGE SCALE GENOMIC DNA]</scope>
    <source>
        <strain evidence="1 2">DSM 44113</strain>
    </source>
</reference>
<name>A0A846X5D2_9ACTN</name>
<dbReference type="AlphaFoldDB" id="A0A846X5D2"/>